<dbReference type="InterPro" id="IPR050109">
    <property type="entry name" value="HTH-type_TetR-like_transc_reg"/>
</dbReference>
<feature type="domain" description="HTH tetR-type" evidence="5">
    <location>
        <begin position="13"/>
        <end position="73"/>
    </location>
</feature>
<name>A0A847SLE5_9NEIS</name>
<dbReference type="PRINTS" id="PR00455">
    <property type="entry name" value="HTHTETR"/>
</dbReference>
<evidence type="ECO:0000256" key="4">
    <source>
        <dbReference type="PROSITE-ProRule" id="PRU00335"/>
    </source>
</evidence>
<keyword evidence="2 4" id="KW-0238">DNA-binding</keyword>
<dbReference type="RefSeq" id="WP_168878440.1">
    <property type="nucleotide sequence ID" value="NZ_JABAIM010000005.1"/>
</dbReference>
<dbReference type="PROSITE" id="PS50977">
    <property type="entry name" value="HTH_TETR_2"/>
    <property type="match status" value="1"/>
</dbReference>
<dbReference type="AlphaFoldDB" id="A0A847SLE5"/>
<evidence type="ECO:0000256" key="2">
    <source>
        <dbReference type="ARBA" id="ARBA00023125"/>
    </source>
</evidence>
<protein>
    <submittedName>
        <fullName evidence="6">TetR/AcrR family transcriptional regulator</fullName>
    </submittedName>
</protein>
<proteinExistence type="predicted"/>
<keyword evidence="3" id="KW-0804">Transcription</keyword>
<keyword evidence="1" id="KW-0805">Transcription regulation</keyword>
<dbReference type="FunFam" id="1.10.10.60:FF:000141">
    <property type="entry name" value="TetR family transcriptional regulator"/>
    <property type="match status" value="1"/>
</dbReference>
<dbReference type="InterPro" id="IPR009057">
    <property type="entry name" value="Homeodomain-like_sf"/>
</dbReference>
<evidence type="ECO:0000256" key="3">
    <source>
        <dbReference type="ARBA" id="ARBA00023163"/>
    </source>
</evidence>
<reference evidence="6 7" key="1">
    <citation type="submission" date="2020-04" db="EMBL/GenBank/DDBJ databases">
        <title>Draft genome of Leeia sp. IMCC25680.</title>
        <authorList>
            <person name="Song J."/>
            <person name="Cho J.-C."/>
        </authorList>
    </citation>
    <scope>NUCLEOTIDE SEQUENCE [LARGE SCALE GENOMIC DNA]</scope>
    <source>
        <strain evidence="6 7">IMCC25680</strain>
    </source>
</reference>
<dbReference type="SUPFAM" id="SSF48498">
    <property type="entry name" value="Tetracyclin repressor-like, C-terminal domain"/>
    <property type="match status" value="1"/>
</dbReference>
<dbReference type="InterPro" id="IPR036271">
    <property type="entry name" value="Tet_transcr_reg_TetR-rel_C_sf"/>
</dbReference>
<evidence type="ECO:0000313" key="6">
    <source>
        <dbReference type="EMBL" id="NLR76762.1"/>
    </source>
</evidence>
<dbReference type="PANTHER" id="PTHR30055:SF234">
    <property type="entry name" value="HTH-TYPE TRANSCRIPTIONAL REGULATOR BETI"/>
    <property type="match status" value="1"/>
</dbReference>
<gene>
    <name evidence="6" type="ORF">HF682_16460</name>
</gene>
<dbReference type="Gene3D" id="1.10.10.60">
    <property type="entry name" value="Homeodomain-like"/>
    <property type="match status" value="1"/>
</dbReference>
<dbReference type="PANTHER" id="PTHR30055">
    <property type="entry name" value="HTH-TYPE TRANSCRIPTIONAL REGULATOR RUTR"/>
    <property type="match status" value="1"/>
</dbReference>
<dbReference type="GO" id="GO:0000976">
    <property type="term" value="F:transcription cis-regulatory region binding"/>
    <property type="evidence" value="ECO:0007669"/>
    <property type="project" value="TreeGrafter"/>
</dbReference>
<keyword evidence="7" id="KW-1185">Reference proteome</keyword>
<dbReference type="Pfam" id="PF14246">
    <property type="entry name" value="TetR_C_7"/>
    <property type="match status" value="1"/>
</dbReference>
<dbReference type="Gene3D" id="1.10.357.10">
    <property type="entry name" value="Tetracycline Repressor, domain 2"/>
    <property type="match status" value="1"/>
</dbReference>
<evidence type="ECO:0000313" key="7">
    <source>
        <dbReference type="Proteomes" id="UP000587991"/>
    </source>
</evidence>
<comment type="caution">
    <text evidence="6">The sequence shown here is derived from an EMBL/GenBank/DDBJ whole genome shotgun (WGS) entry which is preliminary data.</text>
</comment>
<dbReference type="Proteomes" id="UP000587991">
    <property type="component" value="Unassembled WGS sequence"/>
</dbReference>
<dbReference type="InterPro" id="IPR001647">
    <property type="entry name" value="HTH_TetR"/>
</dbReference>
<dbReference type="Pfam" id="PF00440">
    <property type="entry name" value="TetR_N"/>
    <property type="match status" value="1"/>
</dbReference>
<dbReference type="InterPro" id="IPR039536">
    <property type="entry name" value="TetR_C_Proteobacteria"/>
</dbReference>
<sequence>MTDTSTRWQRRKDARPQEIIDAALTLFTQRGFAATKLDEVAKLAGVTKGTVYLYFDSKEELFFSAIREMVVPMLELGESRVASFEGSATELLKALTHSWVEKLLERKGVCLTKVMLSDGNQYPEIAAFYHQEVVLRGRRLFASVLDKGVASGEFRPMDTLLAARNLIAPILLYHIWLHSFAAFESSDMTPRDYVDFHLNLQLNGLRAHPERN</sequence>
<evidence type="ECO:0000256" key="1">
    <source>
        <dbReference type="ARBA" id="ARBA00023015"/>
    </source>
</evidence>
<accession>A0A847SLE5</accession>
<organism evidence="6 7">
    <name type="scientific">Leeia aquatica</name>
    <dbReference type="NCBI Taxonomy" id="2725557"/>
    <lineage>
        <taxon>Bacteria</taxon>
        <taxon>Pseudomonadati</taxon>
        <taxon>Pseudomonadota</taxon>
        <taxon>Betaproteobacteria</taxon>
        <taxon>Neisseriales</taxon>
        <taxon>Leeiaceae</taxon>
        <taxon>Leeia</taxon>
    </lineage>
</organism>
<dbReference type="EMBL" id="JABAIM010000005">
    <property type="protein sequence ID" value="NLR76762.1"/>
    <property type="molecule type" value="Genomic_DNA"/>
</dbReference>
<dbReference type="SUPFAM" id="SSF46689">
    <property type="entry name" value="Homeodomain-like"/>
    <property type="match status" value="1"/>
</dbReference>
<feature type="DNA-binding region" description="H-T-H motif" evidence="4">
    <location>
        <begin position="36"/>
        <end position="55"/>
    </location>
</feature>
<dbReference type="GO" id="GO:0003700">
    <property type="term" value="F:DNA-binding transcription factor activity"/>
    <property type="evidence" value="ECO:0007669"/>
    <property type="project" value="TreeGrafter"/>
</dbReference>
<evidence type="ECO:0000259" key="5">
    <source>
        <dbReference type="PROSITE" id="PS50977"/>
    </source>
</evidence>